<accession>A0A6H5IH70</accession>
<reference evidence="2 3" key="1">
    <citation type="submission" date="2020-02" db="EMBL/GenBank/DDBJ databases">
        <authorList>
            <person name="Ferguson B K."/>
        </authorList>
    </citation>
    <scope>NUCLEOTIDE SEQUENCE [LARGE SCALE GENOMIC DNA]</scope>
</reference>
<keyword evidence="3" id="KW-1185">Reference proteome</keyword>
<sequence>MSARRKFHCTQCLARDSSDYKRVARTPELCGGGRAKQTILHYVYSSTTSAPRARVLLYYYIYKTRRMKHSSLFCSAAAVRVRASVRIRQRGMGRMNIRSRLPVRSWGATMQDDDETGEVVPSTAVNQHEHEHDQQQQQQQDEVELARGQLAAILGRAGKLELAPQLVLATRPAKRLLARTSGLFGRHAWRCATCALLLTALVYLWARWPTQQRIETVRTVLRRTRQKHVRRLYPTIIRNRVARIHRCGRFHANGTGAKNGVEGRKKKKKKKEKISSKPRSGVSARRVLTITHIMRRVPRINAARGAHIYIYIYIYIYINEIRSCILLGREEEMGHHQAFDNAPLLYVRDHVVVLSRI</sequence>
<proteinExistence type="predicted"/>
<evidence type="ECO:0000313" key="3">
    <source>
        <dbReference type="Proteomes" id="UP000479190"/>
    </source>
</evidence>
<dbReference type="EMBL" id="CADCXV010000770">
    <property type="protein sequence ID" value="CAB0035089.1"/>
    <property type="molecule type" value="Genomic_DNA"/>
</dbReference>
<feature type="region of interest" description="Disordered" evidence="1">
    <location>
        <begin position="255"/>
        <end position="281"/>
    </location>
</feature>
<organism evidence="2 3">
    <name type="scientific">Trichogramma brassicae</name>
    <dbReference type="NCBI Taxonomy" id="86971"/>
    <lineage>
        <taxon>Eukaryota</taxon>
        <taxon>Metazoa</taxon>
        <taxon>Ecdysozoa</taxon>
        <taxon>Arthropoda</taxon>
        <taxon>Hexapoda</taxon>
        <taxon>Insecta</taxon>
        <taxon>Pterygota</taxon>
        <taxon>Neoptera</taxon>
        <taxon>Endopterygota</taxon>
        <taxon>Hymenoptera</taxon>
        <taxon>Apocrita</taxon>
        <taxon>Proctotrupomorpha</taxon>
        <taxon>Chalcidoidea</taxon>
        <taxon>Trichogrammatidae</taxon>
        <taxon>Trichogramma</taxon>
    </lineage>
</organism>
<dbReference type="AlphaFoldDB" id="A0A6H5IH70"/>
<name>A0A6H5IH70_9HYME</name>
<protein>
    <submittedName>
        <fullName evidence="2">Uncharacterized protein</fullName>
    </submittedName>
</protein>
<dbReference type="Proteomes" id="UP000479190">
    <property type="component" value="Unassembled WGS sequence"/>
</dbReference>
<evidence type="ECO:0000313" key="2">
    <source>
        <dbReference type="EMBL" id="CAB0035089.1"/>
    </source>
</evidence>
<evidence type="ECO:0000256" key="1">
    <source>
        <dbReference type="SAM" id="MobiDB-lite"/>
    </source>
</evidence>
<dbReference type="OrthoDB" id="7674144at2759"/>
<gene>
    <name evidence="2" type="ORF">TBRA_LOCUS6987</name>
</gene>